<evidence type="ECO:0000313" key="3">
    <source>
        <dbReference type="Proteomes" id="UP000297453"/>
    </source>
</evidence>
<accession>A0A4R9FRG1</accession>
<dbReference type="RefSeq" id="WP_135588998.1">
    <property type="nucleotide sequence ID" value="NZ_RQEP01000018.1"/>
</dbReference>
<organism evidence="2 3">
    <name type="scientific">Leptospira semungkisensis</name>
    <dbReference type="NCBI Taxonomy" id="2484985"/>
    <lineage>
        <taxon>Bacteria</taxon>
        <taxon>Pseudomonadati</taxon>
        <taxon>Spirochaetota</taxon>
        <taxon>Spirochaetia</taxon>
        <taxon>Leptospirales</taxon>
        <taxon>Leptospiraceae</taxon>
        <taxon>Leptospira</taxon>
    </lineage>
</organism>
<keyword evidence="3" id="KW-1185">Reference proteome</keyword>
<sequence length="59" mass="6854">MLSKNDNSSEKQTEVEETVTKQTSIDGRLILSDSAYFNPFERDQDFWGEFTEISYSELP</sequence>
<gene>
    <name evidence="2" type="ORF">EHO59_13735</name>
</gene>
<dbReference type="AlphaFoldDB" id="A0A4R9FRG1"/>
<dbReference type="EMBL" id="RQEP01000018">
    <property type="protein sequence ID" value="TGK00975.1"/>
    <property type="molecule type" value="Genomic_DNA"/>
</dbReference>
<comment type="caution">
    <text evidence="2">The sequence shown here is derived from an EMBL/GenBank/DDBJ whole genome shotgun (WGS) entry which is preliminary data.</text>
</comment>
<protein>
    <submittedName>
        <fullName evidence="2">Uncharacterized protein</fullName>
    </submittedName>
</protein>
<evidence type="ECO:0000313" key="2">
    <source>
        <dbReference type="EMBL" id="TGK00975.1"/>
    </source>
</evidence>
<proteinExistence type="predicted"/>
<evidence type="ECO:0000256" key="1">
    <source>
        <dbReference type="SAM" id="MobiDB-lite"/>
    </source>
</evidence>
<name>A0A4R9FRG1_9LEPT</name>
<dbReference type="Proteomes" id="UP000297453">
    <property type="component" value="Unassembled WGS sequence"/>
</dbReference>
<feature type="region of interest" description="Disordered" evidence="1">
    <location>
        <begin position="1"/>
        <end position="23"/>
    </location>
</feature>
<reference evidence="2" key="1">
    <citation type="journal article" date="2019" name="PLoS Negl. Trop. Dis.">
        <title>Revisiting the worldwide diversity of Leptospira species in the environment.</title>
        <authorList>
            <person name="Vincent A.T."/>
            <person name="Schiettekatte O."/>
            <person name="Bourhy P."/>
            <person name="Veyrier F.J."/>
            <person name="Picardeau M."/>
        </authorList>
    </citation>
    <scope>NUCLEOTIDE SEQUENCE [LARGE SCALE GENOMIC DNA]</scope>
    <source>
        <strain evidence="2">SSS9</strain>
    </source>
</reference>